<proteinExistence type="predicted"/>
<reference evidence="2" key="1">
    <citation type="journal article" date="2019" name="Int. J. Syst. Evol. Microbiol.">
        <title>The Global Catalogue of Microorganisms (GCM) 10K type strain sequencing project: providing services to taxonomists for standard genome sequencing and annotation.</title>
        <authorList>
            <consortium name="The Broad Institute Genomics Platform"/>
            <consortium name="The Broad Institute Genome Sequencing Center for Infectious Disease"/>
            <person name="Wu L."/>
            <person name="Ma J."/>
        </authorList>
    </citation>
    <scope>NUCLEOTIDE SEQUENCE [LARGE SCALE GENOMIC DNA]</scope>
    <source>
        <strain evidence="2">CGMCC 1.15772</strain>
    </source>
</reference>
<sequence>MPKIDTKDPRLTFAQIKITVDTTEIFAKSISYGDSMDFADVEGNQQMSAGTTAGVYKADEASIELYLEEYAALLDAFKDNFYRTTFKVTVAYEYQLAGITGGKMKADELVACRWTKRAANDQSGADGLTRSLSFKPLYIKAGGHNPLPGAAMPQGAQ</sequence>
<accession>A0ABW1YEG4</accession>
<gene>
    <name evidence="1" type="ORF">ACFP81_10680</name>
</gene>
<dbReference type="EMBL" id="JBHSWD010000001">
    <property type="protein sequence ID" value="MFC6592413.1"/>
    <property type="molecule type" value="Genomic_DNA"/>
</dbReference>
<organism evidence="1 2">
    <name type="scientific">Deinococcus lacus</name>
    <dbReference type="NCBI Taxonomy" id="392561"/>
    <lineage>
        <taxon>Bacteria</taxon>
        <taxon>Thermotogati</taxon>
        <taxon>Deinococcota</taxon>
        <taxon>Deinococci</taxon>
        <taxon>Deinococcales</taxon>
        <taxon>Deinococcaceae</taxon>
        <taxon>Deinococcus</taxon>
    </lineage>
</organism>
<keyword evidence="2" id="KW-1185">Reference proteome</keyword>
<comment type="caution">
    <text evidence="1">The sequence shown here is derived from an EMBL/GenBank/DDBJ whole genome shotgun (WGS) entry which is preliminary data.</text>
</comment>
<protein>
    <submittedName>
        <fullName evidence="1">Uncharacterized protein</fullName>
    </submittedName>
</protein>
<dbReference type="RefSeq" id="WP_380083439.1">
    <property type="nucleotide sequence ID" value="NZ_JBHSWD010000001.1"/>
</dbReference>
<evidence type="ECO:0000313" key="1">
    <source>
        <dbReference type="EMBL" id="MFC6592413.1"/>
    </source>
</evidence>
<name>A0ABW1YEG4_9DEIO</name>
<evidence type="ECO:0000313" key="2">
    <source>
        <dbReference type="Proteomes" id="UP001596297"/>
    </source>
</evidence>
<dbReference type="Proteomes" id="UP001596297">
    <property type="component" value="Unassembled WGS sequence"/>
</dbReference>